<dbReference type="Proteomes" id="UP001148629">
    <property type="component" value="Unassembled WGS sequence"/>
</dbReference>
<proteinExistence type="predicted"/>
<protein>
    <submittedName>
        <fullName evidence="1">Uncharacterized protein</fullName>
    </submittedName>
</protein>
<comment type="caution">
    <text evidence="1">The sequence shown here is derived from an EMBL/GenBank/DDBJ whole genome shotgun (WGS) entry which is preliminary data.</text>
</comment>
<sequence length="237" mass="25803">MEHLGQSEHFLVNSYGHSLGQAWAALAAFKGPLNRRGIISGAQGDDEADLDNETGSESDPEGLSRVKRVRRSTPEGFVNSSLMQVGSSSPTDGHSHGTLDSSVGYVDGGDDASMPLEEETVRLVSCVFRHLLYFTQSSDSPSIVVEFRDPRMRHAALTPILQRKVVAVDDGGLCLRQQAGGSFILAKNQVLALEAKRRFQLIEDGRPIISDECFAQMVCEAIAARLADPLAELRHER</sequence>
<evidence type="ECO:0000313" key="1">
    <source>
        <dbReference type="EMBL" id="KAJ3545536.1"/>
    </source>
</evidence>
<keyword evidence="2" id="KW-1185">Reference proteome</keyword>
<gene>
    <name evidence="1" type="ORF">NM208_g2462</name>
</gene>
<accession>A0ACC1SSQ1</accession>
<name>A0ACC1SSQ1_9HYPO</name>
<organism evidence="1 2">
    <name type="scientific">Fusarium decemcellulare</name>
    <dbReference type="NCBI Taxonomy" id="57161"/>
    <lineage>
        <taxon>Eukaryota</taxon>
        <taxon>Fungi</taxon>
        <taxon>Dikarya</taxon>
        <taxon>Ascomycota</taxon>
        <taxon>Pezizomycotina</taxon>
        <taxon>Sordariomycetes</taxon>
        <taxon>Hypocreomycetidae</taxon>
        <taxon>Hypocreales</taxon>
        <taxon>Nectriaceae</taxon>
        <taxon>Fusarium</taxon>
        <taxon>Fusarium decemcellulare species complex</taxon>
    </lineage>
</organism>
<dbReference type="EMBL" id="JANRMS010000147">
    <property type="protein sequence ID" value="KAJ3545536.1"/>
    <property type="molecule type" value="Genomic_DNA"/>
</dbReference>
<reference evidence="1" key="1">
    <citation type="submission" date="2022-08" db="EMBL/GenBank/DDBJ databases">
        <title>Genome Sequence of Fusarium decemcellulare.</title>
        <authorList>
            <person name="Buettner E."/>
        </authorList>
    </citation>
    <scope>NUCLEOTIDE SEQUENCE</scope>
    <source>
        <strain evidence="1">Babe19</strain>
    </source>
</reference>
<evidence type="ECO:0000313" key="2">
    <source>
        <dbReference type="Proteomes" id="UP001148629"/>
    </source>
</evidence>